<dbReference type="Proteomes" id="UP001499974">
    <property type="component" value="Unassembled WGS sequence"/>
</dbReference>
<dbReference type="PANTHER" id="PTHR30244">
    <property type="entry name" value="TRANSAMINASE"/>
    <property type="match status" value="1"/>
</dbReference>
<feature type="region of interest" description="Disordered" evidence="3">
    <location>
        <begin position="1"/>
        <end position="25"/>
    </location>
</feature>
<evidence type="ECO:0000256" key="2">
    <source>
        <dbReference type="RuleBase" id="RU004508"/>
    </source>
</evidence>
<accession>A0ABP8XHW0</accession>
<dbReference type="SUPFAM" id="SSF53383">
    <property type="entry name" value="PLP-dependent transferases"/>
    <property type="match status" value="1"/>
</dbReference>
<dbReference type="CDD" id="cd00616">
    <property type="entry name" value="AHBA_syn"/>
    <property type="match status" value="1"/>
</dbReference>
<reference evidence="5" key="1">
    <citation type="journal article" date="2019" name="Int. J. Syst. Evol. Microbiol.">
        <title>The Global Catalogue of Microorganisms (GCM) 10K type strain sequencing project: providing services to taxonomists for standard genome sequencing and annotation.</title>
        <authorList>
            <consortium name="The Broad Institute Genomics Platform"/>
            <consortium name="The Broad Institute Genome Sequencing Center for Infectious Disease"/>
            <person name="Wu L."/>
            <person name="Ma J."/>
        </authorList>
    </citation>
    <scope>NUCLEOTIDE SEQUENCE [LARGE SCALE GENOMIC DNA]</scope>
    <source>
        <strain evidence="5">JCM 18531</strain>
    </source>
</reference>
<gene>
    <name evidence="4" type="primary">wlbF</name>
    <name evidence="4" type="ORF">GCM10023349_25660</name>
</gene>
<dbReference type="InterPro" id="IPR015422">
    <property type="entry name" value="PyrdxlP-dep_Trfase_small"/>
</dbReference>
<keyword evidence="4" id="KW-0808">Transferase</keyword>
<protein>
    <submittedName>
        <fullName evidence="4">O-antigen biosynthesis aminotransferase WlbF</fullName>
    </submittedName>
</protein>
<comment type="caution">
    <text evidence="4">The sequence shown here is derived from an EMBL/GenBank/DDBJ whole genome shotgun (WGS) entry which is preliminary data.</text>
</comment>
<dbReference type="Gene3D" id="3.90.1150.10">
    <property type="entry name" value="Aspartate Aminotransferase, domain 1"/>
    <property type="match status" value="1"/>
</dbReference>
<keyword evidence="5" id="KW-1185">Reference proteome</keyword>
<dbReference type="EMBL" id="BAABKM010000002">
    <property type="protein sequence ID" value="GAA4706430.1"/>
    <property type="molecule type" value="Genomic_DNA"/>
</dbReference>
<evidence type="ECO:0000313" key="5">
    <source>
        <dbReference type="Proteomes" id="UP001499974"/>
    </source>
</evidence>
<dbReference type="RefSeq" id="WP_345521697.1">
    <property type="nucleotide sequence ID" value="NZ_BAABKM010000002.1"/>
</dbReference>
<dbReference type="InterPro" id="IPR015424">
    <property type="entry name" value="PyrdxlP-dep_Trfase"/>
</dbReference>
<comment type="cofactor">
    <cofactor evidence="1">
        <name>pyridoxal 5'-phosphate</name>
        <dbReference type="ChEBI" id="CHEBI:597326"/>
    </cofactor>
</comment>
<evidence type="ECO:0000256" key="1">
    <source>
        <dbReference type="ARBA" id="ARBA00001933"/>
    </source>
</evidence>
<keyword evidence="4" id="KW-0032">Aminotransferase</keyword>
<evidence type="ECO:0000313" key="4">
    <source>
        <dbReference type="EMBL" id="GAA4706430.1"/>
    </source>
</evidence>
<name>A0ABP8XHW0_9ACTN</name>
<dbReference type="GO" id="GO:0008483">
    <property type="term" value="F:transaminase activity"/>
    <property type="evidence" value="ECO:0007669"/>
    <property type="project" value="UniProtKB-KW"/>
</dbReference>
<dbReference type="PIRSF" id="PIRSF000390">
    <property type="entry name" value="PLP_StrS"/>
    <property type="match status" value="1"/>
</dbReference>
<dbReference type="InterPro" id="IPR015421">
    <property type="entry name" value="PyrdxlP-dep_Trfase_major"/>
</dbReference>
<evidence type="ECO:0000256" key="3">
    <source>
        <dbReference type="SAM" id="MobiDB-lite"/>
    </source>
</evidence>
<comment type="similarity">
    <text evidence="2">Belongs to the DegT/DnrJ/EryC1 family.</text>
</comment>
<dbReference type="PANTHER" id="PTHR30244:SF34">
    <property type="entry name" value="DTDP-4-AMINO-4,6-DIDEOXYGALACTOSE TRANSAMINASE"/>
    <property type="match status" value="1"/>
</dbReference>
<keyword evidence="2" id="KW-0663">Pyridoxal phosphate</keyword>
<dbReference type="InterPro" id="IPR000653">
    <property type="entry name" value="DegT/StrS_aminotransferase"/>
</dbReference>
<organism evidence="4 5">
    <name type="scientific">Nocardioides conyzicola</name>
    <dbReference type="NCBI Taxonomy" id="1651781"/>
    <lineage>
        <taxon>Bacteria</taxon>
        <taxon>Bacillati</taxon>
        <taxon>Actinomycetota</taxon>
        <taxon>Actinomycetes</taxon>
        <taxon>Propionibacteriales</taxon>
        <taxon>Nocardioidaceae</taxon>
        <taxon>Nocardioides</taxon>
    </lineage>
</organism>
<dbReference type="Gene3D" id="3.40.640.10">
    <property type="entry name" value="Type I PLP-dependent aspartate aminotransferase-like (Major domain)"/>
    <property type="match status" value="1"/>
</dbReference>
<proteinExistence type="inferred from homology"/>
<dbReference type="Pfam" id="PF01041">
    <property type="entry name" value="DegT_DnrJ_EryC1"/>
    <property type="match status" value="1"/>
</dbReference>
<sequence>MATEPTACNHSARASGPAPGLRYDPRVNAPRSQDFIIATLDETIPFAQPDVGESEAAAVSEAIRSGWLTTGTVTAAFEREFAERVGAAHAVALNSATAGLHLALEAAGIGPGDEVLVPTWTFTASAEVVRYLGADPVFVDVDPTTLTLDLDLAEQKVTSRTRGVVPVHFGGLPMEPVSLETFTAKHGLVTVEDAAHAFPAARAGRTVGGSASAATVFSFYATKTMTTGEGGMLTTPDERIAQRVRTMRLHGIDRDVLDRYTRVGASWQYDVVAPGFKYNMTDMAAAMGRVQLSRAEDMRQRRQQIAARYDEAFAQLPLELPAAPDAGTTHAWHLYSVRLLDAPVDRDAFVAALSAVGVATSVHFIPLHKMSYWRERYDLHDEEFPVASESFERVVSLPISSALTDRQVERVIAAVRSCLAGT</sequence>